<dbReference type="Proteomes" id="UP000002524">
    <property type="component" value="Plasmid MP1"/>
</dbReference>
<dbReference type="PIR" id="D75618">
    <property type="entry name" value="D75618"/>
</dbReference>
<accession>Q9RZV6</accession>
<dbReference type="HOGENOM" id="CLU_453244_0_0_0"/>
<dbReference type="PATRIC" id="fig|243230.17.peg.3"/>
<organism evidence="2 3">
    <name type="scientific">Deinococcus radiodurans (strain ATCC 13939 / DSM 20539 / JCM 16871 / CCUG 27074 / LMG 4051 / NBRC 15346 / NCIMB 9279 / VKM B-1422 / R1)</name>
    <dbReference type="NCBI Taxonomy" id="243230"/>
    <lineage>
        <taxon>Bacteria</taxon>
        <taxon>Thermotogati</taxon>
        <taxon>Deinococcota</taxon>
        <taxon>Deinococci</taxon>
        <taxon>Deinococcales</taxon>
        <taxon>Deinococcaceae</taxon>
        <taxon>Deinococcus</taxon>
    </lineage>
</organism>
<dbReference type="KEGG" id="dra:DR_B0004"/>
<keyword evidence="2" id="KW-0614">Plasmid</keyword>
<evidence type="ECO:0000313" key="3">
    <source>
        <dbReference type="Proteomes" id="UP000002524"/>
    </source>
</evidence>
<protein>
    <submittedName>
        <fullName evidence="2">Uncharacterized protein</fullName>
    </submittedName>
</protein>
<reference evidence="2 3" key="1">
    <citation type="journal article" date="1999" name="Science">
        <title>Genome sequence of the radioresistant bacterium Deinococcus radiodurans R1.</title>
        <authorList>
            <person name="White O."/>
            <person name="Eisen J.A."/>
            <person name="Heidelberg J.F."/>
            <person name="Hickey E.K."/>
            <person name="Peterson J.D."/>
            <person name="Dodson R.J."/>
            <person name="Haft D.H."/>
            <person name="Gwinn M.L."/>
            <person name="Nelson W.C."/>
            <person name="Richardson D.L."/>
            <person name="Moffat K.S."/>
            <person name="Qin H."/>
            <person name="Jiang L."/>
            <person name="Pamphile W."/>
            <person name="Crosby M."/>
            <person name="Shen M."/>
            <person name="Vamathevan J.J."/>
            <person name="Lam P."/>
            <person name="McDonald L."/>
            <person name="Utterback T."/>
            <person name="Zalewski C."/>
            <person name="Makarova K.S."/>
            <person name="Aravind L."/>
            <person name="Daly M.J."/>
            <person name="Minton K.W."/>
            <person name="Fleischmann R.D."/>
            <person name="Ketchum K.A."/>
            <person name="Nelson K.E."/>
            <person name="Salzberg S."/>
            <person name="Smith H.O."/>
            <person name="Venter J.C."/>
            <person name="Fraser C.M."/>
        </authorList>
    </citation>
    <scope>NUCLEOTIDE SEQUENCE [LARGE SCALE GENOMIC DNA]</scope>
    <source>
        <strain evidence="3">ATCC 13939 / DSM 20539 / JCM 16871 / LMG 4051 / NBRC 15346 / NCIMB 9279 / R1 / VKM B-1422</strain>
    </source>
</reference>
<geneLocation type="plasmid" evidence="3">
    <name>megaplasmid MP1</name>
</geneLocation>
<dbReference type="AlphaFoldDB" id="Q9RZV6"/>
<dbReference type="OrthoDB" id="10019444at2"/>
<dbReference type="EnsemblBacteria" id="AAF12624">
    <property type="protein sequence ID" value="AAF12624"/>
    <property type="gene ID" value="DR_B0004"/>
</dbReference>
<evidence type="ECO:0000313" key="2">
    <source>
        <dbReference type="EMBL" id="AAF12624.1"/>
    </source>
</evidence>
<name>Q9RZV6_DEIRA</name>
<keyword evidence="3" id="KW-1185">Reference proteome</keyword>
<evidence type="ECO:0000256" key="1">
    <source>
        <dbReference type="SAM" id="MobiDB-lite"/>
    </source>
</evidence>
<feature type="region of interest" description="Disordered" evidence="1">
    <location>
        <begin position="523"/>
        <end position="557"/>
    </location>
</feature>
<proteinExistence type="predicted"/>
<gene>
    <name evidence="2" type="ordered locus">DR_B0004</name>
</gene>
<dbReference type="EMBL" id="AE001826">
    <property type="protein sequence ID" value="AAF12624.1"/>
    <property type="molecule type" value="Genomic_DNA"/>
</dbReference>
<dbReference type="InParanoid" id="Q9RZV6"/>
<sequence length="602" mass="68683">MPSGTTSNRSCHLLRREPSQLQSNEAVDSLIGLAVDFHELWAAGESQHVAVNHYRTWRAAVEHWPEKHGSEVKPFKRLTYLLDEQGWLFEISNALAKGARSYLDEDGVSGPVMTTGRLERFNRKVGQLTHMHQRNPRAGKNEADWREEELFSDFRERVLYALNVPAEPVVTLEAQIIPEVPVCSCGELLSEPNLQKAIDHQVWDLPLSGARVRLQYQERHYLCPQCAQTSVQSFPRTSGMTPRLLTYLQEQLRGDFNFSTLRRTTGVSKKILETLQENALPVPAQLPENLAALTFKWRRQRRLALFDVTTAAPVTLLAHSDLRQDVTTQELLSFLESPAAGKVKQVWVNDPSWIPSSAARCPEVTFVLDPFSTSQLIKRAATRLQQAFSATLNPGVGRAPIMRKYRSLFIHHPHGDHWRLLDRMDPERHRLYDLRDHLMETYPMVGFGLGRTDSLRLLFDRPMPTTDADLDRWLADTEAEYRQRLQTTTAADQAGLNRAYQALHPLLDHLAPGSRTRQAIVTGARLSPHPVKRQVPKLPKSPGQKKEKAKQQKPAQRQVLNLTSVRRKMQRLSAMSAYQARGELTADWQRLLRATQQWKPHD</sequence>